<dbReference type="AlphaFoldDB" id="A0A0L0MXY9"/>
<dbReference type="PANTHER" id="PTHR43877:SF2">
    <property type="entry name" value="AMINOALKYLPHOSPHONATE N-ACETYLTRANSFERASE-RELATED"/>
    <property type="match status" value="1"/>
</dbReference>
<evidence type="ECO:0000313" key="6">
    <source>
        <dbReference type="Proteomes" id="UP000036947"/>
    </source>
</evidence>
<name>A0A0L0MXY9_TOLOC</name>
<feature type="domain" description="N-acetyltransferase" evidence="4">
    <location>
        <begin position="63"/>
        <end position="214"/>
    </location>
</feature>
<evidence type="ECO:0000256" key="1">
    <source>
        <dbReference type="ARBA" id="ARBA00022679"/>
    </source>
</evidence>
<sequence>GAPLVQPPARNPSRGHDKEPALPSSPSSSQLATSPFTKPSSKRPVCAPVIAMAELLRSQIKGTTLARAKAEDVPDIKKMVTAAYSKYVERMGKPPAPMVADYDQLLQTCDIFVLRTDEADKHVGSIVLSVESDSDAVQINNLVVDPAAQGRGFGRALIGCAEDLARAKGRTALTLYTNVKMYENFGLYAKMGFEEIDRRTEAGYQRVYFRKELAQ</sequence>
<gene>
    <name evidence="5" type="ORF">TOPH_08610</name>
</gene>
<dbReference type="Gene3D" id="3.40.630.30">
    <property type="match status" value="1"/>
</dbReference>
<keyword evidence="2" id="KW-0012">Acyltransferase</keyword>
<organism evidence="5 6">
    <name type="scientific">Tolypocladium ophioglossoides (strain CBS 100239)</name>
    <name type="common">Snaketongue truffleclub</name>
    <name type="synonym">Elaphocordyceps ophioglossoides</name>
    <dbReference type="NCBI Taxonomy" id="1163406"/>
    <lineage>
        <taxon>Eukaryota</taxon>
        <taxon>Fungi</taxon>
        <taxon>Dikarya</taxon>
        <taxon>Ascomycota</taxon>
        <taxon>Pezizomycotina</taxon>
        <taxon>Sordariomycetes</taxon>
        <taxon>Hypocreomycetidae</taxon>
        <taxon>Hypocreales</taxon>
        <taxon>Ophiocordycipitaceae</taxon>
        <taxon>Tolypocladium</taxon>
    </lineage>
</organism>
<dbReference type="SUPFAM" id="SSF55729">
    <property type="entry name" value="Acyl-CoA N-acyltransferases (Nat)"/>
    <property type="match status" value="1"/>
</dbReference>
<evidence type="ECO:0000256" key="3">
    <source>
        <dbReference type="SAM" id="MobiDB-lite"/>
    </source>
</evidence>
<dbReference type="OrthoDB" id="329272at2759"/>
<protein>
    <recommendedName>
        <fullName evidence="4">N-acetyltransferase domain-containing protein</fullName>
    </recommendedName>
</protein>
<keyword evidence="6" id="KW-1185">Reference proteome</keyword>
<proteinExistence type="predicted"/>
<evidence type="ECO:0000256" key="2">
    <source>
        <dbReference type="ARBA" id="ARBA00023315"/>
    </source>
</evidence>
<dbReference type="InterPro" id="IPR016181">
    <property type="entry name" value="Acyl_CoA_acyltransferase"/>
</dbReference>
<feature type="compositionally biased region" description="Low complexity" evidence="3">
    <location>
        <begin position="21"/>
        <end position="35"/>
    </location>
</feature>
<feature type="region of interest" description="Disordered" evidence="3">
    <location>
        <begin position="1"/>
        <end position="42"/>
    </location>
</feature>
<accession>A0A0L0MXY9</accession>
<dbReference type="InterPro" id="IPR000182">
    <property type="entry name" value="GNAT_dom"/>
</dbReference>
<dbReference type="InterPro" id="IPR050832">
    <property type="entry name" value="Bact_Acetyltransf"/>
</dbReference>
<dbReference type="PANTHER" id="PTHR43877">
    <property type="entry name" value="AMINOALKYLPHOSPHONATE N-ACETYLTRANSFERASE-RELATED-RELATED"/>
    <property type="match status" value="1"/>
</dbReference>
<feature type="non-terminal residue" evidence="5">
    <location>
        <position position="1"/>
    </location>
</feature>
<dbReference type="PROSITE" id="PS51186">
    <property type="entry name" value="GNAT"/>
    <property type="match status" value="1"/>
</dbReference>
<dbReference type="EMBL" id="LFRF01000049">
    <property type="protein sequence ID" value="KND86768.1"/>
    <property type="molecule type" value="Genomic_DNA"/>
</dbReference>
<evidence type="ECO:0000259" key="4">
    <source>
        <dbReference type="PROSITE" id="PS51186"/>
    </source>
</evidence>
<dbReference type="GO" id="GO:0016747">
    <property type="term" value="F:acyltransferase activity, transferring groups other than amino-acyl groups"/>
    <property type="evidence" value="ECO:0007669"/>
    <property type="project" value="InterPro"/>
</dbReference>
<dbReference type="Pfam" id="PF13508">
    <property type="entry name" value="Acetyltransf_7"/>
    <property type="match status" value="1"/>
</dbReference>
<dbReference type="CDD" id="cd04301">
    <property type="entry name" value="NAT_SF"/>
    <property type="match status" value="1"/>
</dbReference>
<reference evidence="5 6" key="1">
    <citation type="journal article" date="2015" name="BMC Genomics">
        <title>The genome of the truffle-parasite Tolypocladium ophioglossoides and the evolution of antifungal peptaibiotics.</title>
        <authorList>
            <person name="Quandt C.A."/>
            <person name="Bushley K.E."/>
            <person name="Spatafora J.W."/>
        </authorList>
    </citation>
    <scope>NUCLEOTIDE SEQUENCE [LARGE SCALE GENOMIC DNA]</scope>
    <source>
        <strain evidence="5 6">CBS 100239</strain>
    </source>
</reference>
<dbReference type="Proteomes" id="UP000036947">
    <property type="component" value="Unassembled WGS sequence"/>
</dbReference>
<evidence type="ECO:0000313" key="5">
    <source>
        <dbReference type="EMBL" id="KND86768.1"/>
    </source>
</evidence>
<keyword evidence="1" id="KW-0808">Transferase</keyword>
<comment type="caution">
    <text evidence="5">The sequence shown here is derived from an EMBL/GenBank/DDBJ whole genome shotgun (WGS) entry which is preliminary data.</text>
</comment>
<feature type="compositionally biased region" description="Pro residues" evidence="3">
    <location>
        <begin position="1"/>
        <end position="10"/>
    </location>
</feature>